<reference evidence="1" key="1">
    <citation type="submission" date="2018-06" db="EMBL/GenBank/DDBJ databases">
        <authorList>
            <person name="Zhirakovskaya E."/>
        </authorList>
    </citation>
    <scope>NUCLEOTIDE SEQUENCE</scope>
</reference>
<evidence type="ECO:0000313" key="1">
    <source>
        <dbReference type="EMBL" id="VAW40524.1"/>
    </source>
</evidence>
<accession>A0A3B0W9Y3</accession>
<organism evidence="1">
    <name type="scientific">hydrothermal vent metagenome</name>
    <dbReference type="NCBI Taxonomy" id="652676"/>
    <lineage>
        <taxon>unclassified sequences</taxon>
        <taxon>metagenomes</taxon>
        <taxon>ecological metagenomes</taxon>
    </lineage>
</organism>
<dbReference type="AlphaFoldDB" id="A0A3B0W9Y3"/>
<dbReference type="GO" id="GO:0005829">
    <property type="term" value="C:cytosol"/>
    <property type="evidence" value="ECO:0007669"/>
    <property type="project" value="TreeGrafter"/>
</dbReference>
<dbReference type="PANTHER" id="PTHR33505">
    <property type="entry name" value="ZGC:162634"/>
    <property type="match status" value="1"/>
</dbReference>
<gene>
    <name evidence="1" type="ORF">MNBD_DELTA03-1119</name>
</gene>
<dbReference type="InterPro" id="IPR005651">
    <property type="entry name" value="Trm112-like"/>
</dbReference>
<dbReference type="EMBL" id="UOEX01000336">
    <property type="protein sequence ID" value="VAW40524.1"/>
    <property type="molecule type" value="Genomic_DNA"/>
</dbReference>
<proteinExistence type="inferred from homology"/>
<dbReference type="SUPFAM" id="SSF158997">
    <property type="entry name" value="Trm112p-like"/>
    <property type="match status" value="1"/>
</dbReference>
<dbReference type="Gene3D" id="2.20.25.10">
    <property type="match status" value="1"/>
</dbReference>
<sequence length="55" mass="6223">MIDKELLDILACPKCKGELTLTAEKDGLVCDKCKLLYEIRDDIPVMLIDEAKKID</sequence>
<dbReference type="HAMAP" id="MF_01187">
    <property type="entry name" value="UPF0434"/>
    <property type="match status" value="1"/>
</dbReference>
<dbReference type="Pfam" id="PF03966">
    <property type="entry name" value="Trm112p"/>
    <property type="match status" value="1"/>
</dbReference>
<dbReference type="PANTHER" id="PTHR33505:SF4">
    <property type="entry name" value="PROTEIN PREY, MITOCHONDRIAL"/>
    <property type="match status" value="1"/>
</dbReference>
<name>A0A3B0W9Y3_9ZZZZ</name>
<protein>
    <submittedName>
        <fullName evidence="1">FIG002473: Protein YcaR in KDO2-Lipid A biosynthesis cluster</fullName>
    </submittedName>
</protein>